<feature type="region of interest" description="Disordered" evidence="1">
    <location>
        <begin position="1"/>
        <end position="33"/>
    </location>
</feature>
<dbReference type="EMBL" id="FONS01000020">
    <property type="protein sequence ID" value="SFF48368.1"/>
    <property type="molecule type" value="Genomic_DNA"/>
</dbReference>
<dbReference type="Proteomes" id="UP000183129">
    <property type="component" value="Unassembled WGS sequence"/>
</dbReference>
<evidence type="ECO:0000313" key="2">
    <source>
        <dbReference type="EMBL" id="SFF48368.1"/>
    </source>
</evidence>
<evidence type="ECO:0000313" key="3">
    <source>
        <dbReference type="Proteomes" id="UP000183129"/>
    </source>
</evidence>
<feature type="compositionally biased region" description="Polar residues" evidence="1">
    <location>
        <begin position="22"/>
        <end position="32"/>
    </location>
</feature>
<reference evidence="2 3" key="1">
    <citation type="submission" date="2016-10" db="EMBL/GenBank/DDBJ databases">
        <authorList>
            <person name="de Groot N.N."/>
        </authorList>
    </citation>
    <scope>NUCLEOTIDE SEQUENCE [LARGE SCALE GENOMIC DNA]</scope>
    <source>
        <strain evidence="2 3">ATCC 51969</strain>
    </source>
</reference>
<organism evidence="2 3">
    <name type="scientific">Pedobacter antarcticus</name>
    <dbReference type="NCBI Taxonomy" id="34086"/>
    <lineage>
        <taxon>Bacteria</taxon>
        <taxon>Pseudomonadati</taxon>
        <taxon>Bacteroidota</taxon>
        <taxon>Sphingobacteriia</taxon>
        <taxon>Sphingobacteriales</taxon>
        <taxon>Sphingobacteriaceae</taxon>
        <taxon>Pedobacter</taxon>
    </lineage>
</organism>
<dbReference type="AlphaFoldDB" id="A0A1I2J2W2"/>
<dbReference type="GO" id="GO:0016706">
    <property type="term" value="F:2-oxoglutarate-dependent dioxygenase activity"/>
    <property type="evidence" value="ECO:0007669"/>
    <property type="project" value="UniProtKB-ARBA"/>
</dbReference>
<gene>
    <name evidence="2" type="ORF">SAMN03003324_04141</name>
</gene>
<dbReference type="PANTHER" id="PTHR31630">
    <property type="entry name" value="PHYTANOYL-COA DIOXYGENASE-RELATED-RELATED"/>
    <property type="match status" value="1"/>
</dbReference>
<dbReference type="Gene3D" id="2.60.120.620">
    <property type="entry name" value="q2cbj1_9rhob like domain"/>
    <property type="match status" value="1"/>
</dbReference>
<protein>
    <submittedName>
        <fullName evidence="2">Phytanoyl-CoA dioxygenase (PhyH)</fullName>
    </submittedName>
</protein>
<sequence>MEKETIPPATRSNLIHHDIPGNPSTAASSSVKLNDRSSREKLRVLSEDDWTFWIRNGYVIIKQAISLEQAKKTATFLWNFEGKDSGNPETWYTAPLSEMKMKELSNTGMVEVYNHQLLWENRQNKRIYDAFCDIWGTEKLWVTIDRANLNFPIRPGHEYKGFIHWDYDPETKPQNVQGVLALVDQTDENMGGFQCIPELYRTYDQWKLTQPDDRNHFKPDTTGLTPTKVKMEAGDLLIFNSSQPHGIRVNNSKDKVRIAQYISMMPAEEDNEDIRQWRISSWRERKAPEGFAFPGDPLQREQQYSAAELSPLGKKLRIKSKTCGLRVFLSIKLGEAIQEKLSASYSSKLASKCLYLCIERLS</sequence>
<dbReference type="RefSeq" id="WP_083401149.1">
    <property type="nucleotide sequence ID" value="NZ_FONS01000020.1"/>
</dbReference>
<keyword evidence="2" id="KW-0560">Oxidoreductase</keyword>
<dbReference type="Pfam" id="PF05721">
    <property type="entry name" value="PhyH"/>
    <property type="match status" value="1"/>
</dbReference>
<proteinExistence type="predicted"/>
<evidence type="ECO:0000256" key="1">
    <source>
        <dbReference type="SAM" id="MobiDB-lite"/>
    </source>
</evidence>
<dbReference type="InterPro" id="IPR008775">
    <property type="entry name" value="Phytyl_CoA_dOase-like"/>
</dbReference>
<dbReference type="SUPFAM" id="SSF51197">
    <property type="entry name" value="Clavaminate synthase-like"/>
    <property type="match status" value="1"/>
</dbReference>
<accession>A0A1I2J2W2</accession>
<dbReference type="STRING" id="34086.SAMN04488084_10425"/>
<dbReference type="PANTHER" id="PTHR31630:SF6">
    <property type="entry name" value="PHYTANOYL-COA DIOXYGENASE-RELATED"/>
    <property type="match status" value="1"/>
</dbReference>
<name>A0A1I2J2W2_9SPHI</name>
<keyword evidence="2" id="KW-0223">Dioxygenase</keyword>